<organism evidence="2 3">
    <name type="scientific">Acanthamoeba castellanii (strain ATCC 30010 / Neff)</name>
    <dbReference type="NCBI Taxonomy" id="1257118"/>
    <lineage>
        <taxon>Eukaryota</taxon>
        <taxon>Amoebozoa</taxon>
        <taxon>Discosea</taxon>
        <taxon>Longamoebia</taxon>
        <taxon>Centramoebida</taxon>
        <taxon>Acanthamoebidae</taxon>
        <taxon>Acanthamoeba</taxon>
    </lineage>
</organism>
<dbReference type="KEGG" id="acan:ACA1_202640"/>
<dbReference type="AlphaFoldDB" id="L8GW14"/>
<dbReference type="Proteomes" id="UP000011083">
    <property type="component" value="Unassembled WGS sequence"/>
</dbReference>
<evidence type="ECO:0000256" key="1">
    <source>
        <dbReference type="SAM" id="MobiDB-lite"/>
    </source>
</evidence>
<evidence type="ECO:0000313" key="2">
    <source>
        <dbReference type="EMBL" id="ELR16281.1"/>
    </source>
</evidence>
<dbReference type="EMBL" id="KB008001">
    <property type="protein sequence ID" value="ELR16281.1"/>
    <property type="molecule type" value="Genomic_DNA"/>
</dbReference>
<feature type="compositionally biased region" description="Polar residues" evidence="1">
    <location>
        <begin position="55"/>
        <end position="65"/>
    </location>
</feature>
<reference evidence="2 3" key="1">
    <citation type="journal article" date="2013" name="Genome Biol.">
        <title>Genome of Acanthamoeba castellanii highlights extensive lateral gene transfer and early evolution of tyrosine kinase signaling.</title>
        <authorList>
            <person name="Clarke M."/>
            <person name="Lohan A.J."/>
            <person name="Liu B."/>
            <person name="Lagkouvardos I."/>
            <person name="Roy S."/>
            <person name="Zafar N."/>
            <person name="Bertelli C."/>
            <person name="Schilde C."/>
            <person name="Kianianmomeni A."/>
            <person name="Burglin T.R."/>
            <person name="Frech C."/>
            <person name="Turcotte B."/>
            <person name="Kopec K.O."/>
            <person name="Synnott J.M."/>
            <person name="Choo C."/>
            <person name="Paponov I."/>
            <person name="Finkler A."/>
            <person name="Soon Heng Tan C."/>
            <person name="Hutchins A.P."/>
            <person name="Weinmeier T."/>
            <person name="Rattei T."/>
            <person name="Chu J.S."/>
            <person name="Gimenez G."/>
            <person name="Irimia M."/>
            <person name="Rigden D.J."/>
            <person name="Fitzpatrick D.A."/>
            <person name="Lorenzo-Morales J."/>
            <person name="Bateman A."/>
            <person name="Chiu C.H."/>
            <person name="Tang P."/>
            <person name="Hegemann P."/>
            <person name="Fromm H."/>
            <person name="Raoult D."/>
            <person name="Greub G."/>
            <person name="Miranda-Saavedra D."/>
            <person name="Chen N."/>
            <person name="Nash P."/>
            <person name="Ginger M.L."/>
            <person name="Horn M."/>
            <person name="Schaap P."/>
            <person name="Caler L."/>
            <person name="Loftus B."/>
        </authorList>
    </citation>
    <scope>NUCLEOTIDE SEQUENCE [LARGE SCALE GENOMIC DNA]</scope>
    <source>
        <strain evidence="2 3">Neff</strain>
    </source>
</reference>
<keyword evidence="3" id="KW-1185">Reference proteome</keyword>
<evidence type="ECO:0000313" key="3">
    <source>
        <dbReference type="Proteomes" id="UP000011083"/>
    </source>
</evidence>
<protein>
    <submittedName>
        <fullName evidence="2">Uncharacterized protein</fullName>
    </submittedName>
</protein>
<feature type="region of interest" description="Disordered" evidence="1">
    <location>
        <begin position="104"/>
        <end position="128"/>
    </location>
</feature>
<accession>L8GW14</accession>
<dbReference type="RefSeq" id="XP_004338294.1">
    <property type="nucleotide sequence ID" value="XM_004338246.1"/>
</dbReference>
<gene>
    <name evidence="2" type="ORF">ACA1_202640</name>
</gene>
<dbReference type="VEuPathDB" id="AmoebaDB:ACA1_202640"/>
<feature type="compositionally biased region" description="Basic and acidic residues" evidence="1">
    <location>
        <begin position="104"/>
        <end position="120"/>
    </location>
</feature>
<feature type="region of interest" description="Disordered" evidence="1">
    <location>
        <begin position="55"/>
        <end position="83"/>
    </location>
</feature>
<proteinExistence type="predicted"/>
<dbReference type="GeneID" id="14917019"/>
<sequence length="128" mass="14093">MQHAARTILPQTPLATSLPNRIALCTHDGVKKVKVCFVGGTITLCGRQTTRFDRVTTSGDGSSLQAHRRNPEGKLCQPQKASGHANCDWNATKLKNLRAKEFEPYTEPDTTKELVHEKPGGENVWQGI</sequence>
<name>L8GW14_ACACF</name>